<accession>S4NZR7</accession>
<keyword evidence="1" id="KW-0472">Membrane</keyword>
<evidence type="ECO:0000313" key="2">
    <source>
        <dbReference type="EMBL" id="JAA81343.1"/>
    </source>
</evidence>
<feature type="non-terminal residue" evidence="2">
    <location>
        <position position="78"/>
    </location>
</feature>
<feature type="transmembrane region" description="Helical" evidence="1">
    <location>
        <begin position="6"/>
        <end position="29"/>
    </location>
</feature>
<evidence type="ECO:0000256" key="1">
    <source>
        <dbReference type="SAM" id="Phobius"/>
    </source>
</evidence>
<keyword evidence="1" id="KW-0812">Transmembrane</keyword>
<name>S4NZR7_9NEOP</name>
<protein>
    <submittedName>
        <fullName evidence="2">Uncharacterized protein</fullName>
    </submittedName>
</protein>
<keyword evidence="1" id="KW-1133">Transmembrane helix</keyword>
<organism evidence="2">
    <name type="scientific">Pararge aegeria</name>
    <name type="common">speckled wood butterfly</name>
    <dbReference type="NCBI Taxonomy" id="116150"/>
    <lineage>
        <taxon>Eukaryota</taxon>
        <taxon>Metazoa</taxon>
        <taxon>Ecdysozoa</taxon>
        <taxon>Arthropoda</taxon>
        <taxon>Hexapoda</taxon>
        <taxon>Insecta</taxon>
        <taxon>Pterygota</taxon>
        <taxon>Neoptera</taxon>
        <taxon>Endopterygota</taxon>
        <taxon>Lepidoptera</taxon>
        <taxon>Glossata</taxon>
        <taxon>Ditrysia</taxon>
        <taxon>Papilionoidea</taxon>
        <taxon>Nymphalidae</taxon>
        <taxon>Satyrinae</taxon>
        <taxon>Satyrini</taxon>
        <taxon>Parargina</taxon>
        <taxon>Pararge</taxon>
    </lineage>
</organism>
<reference evidence="2" key="1">
    <citation type="journal article" date="2013" name="BMC Genomics">
        <title>Unscrambling butterfly oogenesis.</title>
        <authorList>
            <person name="Carter J.M."/>
            <person name="Baker S.C."/>
            <person name="Pink R."/>
            <person name="Carter D.R."/>
            <person name="Collins A."/>
            <person name="Tomlin J."/>
            <person name="Gibbs M."/>
            <person name="Breuker C.J."/>
        </authorList>
    </citation>
    <scope>NUCLEOTIDE SEQUENCE</scope>
    <source>
        <tissue evidence="2">Ovary</tissue>
    </source>
</reference>
<reference evidence="2" key="2">
    <citation type="submission" date="2013-05" db="EMBL/GenBank/DDBJ databases">
        <authorList>
            <person name="Carter J.-M."/>
            <person name="Baker S.C."/>
            <person name="Pink R."/>
            <person name="Carter D.R.F."/>
            <person name="Collins A."/>
            <person name="Tomlin J."/>
            <person name="Gibbs M."/>
            <person name="Breuker C.J."/>
        </authorList>
    </citation>
    <scope>NUCLEOTIDE SEQUENCE</scope>
    <source>
        <tissue evidence="2">Ovary</tissue>
    </source>
</reference>
<sequence length="78" mass="9023">MVIQNQHYVCAFWICFSSFSFSSWISLLLKNCLILSHLRIQVILQCSYLSHHPMHLVLLPANHLGLSFSFLISFQISV</sequence>
<dbReference type="EMBL" id="GAIX01011217">
    <property type="protein sequence ID" value="JAA81343.1"/>
    <property type="molecule type" value="Transcribed_RNA"/>
</dbReference>
<dbReference type="AlphaFoldDB" id="S4NZR7"/>
<proteinExistence type="predicted"/>